<geneLocation type="plasmid" evidence="1">
    <name>unnamed4</name>
</geneLocation>
<dbReference type="EMBL" id="CP038639">
    <property type="protein sequence ID" value="QBY56489.1"/>
    <property type="molecule type" value="Genomic_DNA"/>
</dbReference>
<dbReference type="InterPro" id="IPR014347">
    <property type="entry name" value="Tautomerase/MIF_sf"/>
</dbReference>
<evidence type="ECO:0000313" key="2">
    <source>
        <dbReference type="Proteomes" id="UP000295294"/>
    </source>
</evidence>
<proteinExistence type="predicted"/>
<sequence length="130" mass="14566">MPLVRINISQTASAETVRAVSDVVYASMIDVANVPQHDKFQIITRHADDELIYPAEGYLGIDYTPSIVFIQVTWNAGRSTEVKKAFYKAVAEGISRETGIRIQDVWISLVDVNREDWSFGNGEMQYAPKA</sequence>
<protein>
    <submittedName>
        <fullName evidence="1">Tautomerase family protein</fullName>
    </submittedName>
</protein>
<dbReference type="RefSeq" id="WP_135707750.1">
    <property type="nucleotide sequence ID" value="NZ_CP038639.1"/>
</dbReference>
<dbReference type="Pfam" id="PF14552">
    <property type="entry name" value="Tautomerase_2"/>
    <property type="match status" value="1"/>
</dbReference>
<reference evidence="1 2" key="1">
    <citation type="submission" date="2019-03" db="EMBL/GenBank/DDBJ databases">
        <title>Efficiently degradation of phenoxyalkanoic acid herbicides by Cupriavidus oxalaticus strain X32.</title>
        <authorList>
            <person name="Sheng X."/>
        </authorList>
    </citation>
    <scope>NUCLEOTIDE SEQUENCE [LARGE SCALE GENOMIC DNA]</scope>
    <source>
        <strain evidence="1 2">X32</strain>
        <plasmid evidence="1 2">unnamed4</plasmid>
    </source>
</reference>
<name>A0A4P7LNP7_9BURK</name>
<dbReference type="OrthoDB" id="9804765at2"/>
<dbReference type="PANTHER" id="PTHR38460">
    <property type="entry name" value="TAUTOMERASE YOLI-RELATED"/>
    <property type="match status" value="1"/>
</dbReference>
<accession>A0A4P7LNP7</accession>
<gene>
    <name evidence="1" type="ORF">E0W60_35400</name>
</gene>
<dbReference type="InterPro" id="IPR037479">
    <property type="entry name" value="Tauto_MSAD"/>
</dbReference>
<dbReference type="AlphaFoldDB" id="A0A4P7LNP7"/>
<dbReference type="KEGG" id="cox:E0W60_35400"/>
<dbReference type="Proteomes" id="UP000295294">
    <property type="component" value="Plasmid unnamed4"/>
</dbReference>
<dbReference type="SUPFAM" id="SSF55331">
    <property type="entry name" value="Tautomerase/MIF"/>
    <property type="match status" value="1"/>
</dbReference>
<keyword evidence="1" id="KW-0614">Plasmid</keyword>
<dbReference type="Gene3D" id="3.30.429.10">
    <property type="entry name" value="Macrophage Migration Inhibitory Factor"/>
    <property type="match status" value="1"/>
</dbReference>
<evidence type="ECO:0000313" key="1">
    <source>
        <dbReference type="EMBL" id="QBY56489.1"/>
    </source>
</evidence>
<organism evidence="1 2">
    <name type="scientific">Cupriavidus oxalaticus</name>
    <dbReference type="NCBI Taxonomy" id="96344"/>
    <lineage>
        <taxon>Bacteria</taxon>
        <taxon>Pseudomonadati</taxon>
        <taxon>Pseudomonadota</taxon>
        <taxon>Betaproteobacteria</taxon>
        <taxon>Burkholderiales</taxon>
        <taxon>Burkholderiaceae</taxon>
        <taxon>Cupriavidus</taxon>
    </lineage>
</organism>
<dbReference type="PANTHER" id="PTHR38460:SF1">
    <property type="entry name" value="TAUTOMERASE YOLI-RELATED"/>
    <property type="match status" value="1"/>
</dbReference>